<evidence type="ECO:0000313" key="6">
    <source>
        <dbReference type="Proteomes" id="UP000717995"/>
    </source>
</evidence>
<accession>A0ABS2ID35</accession>
<dbReference type="Proteomes" id="UP000717995">
    <property type="component" value="Unassembled WGS sequence"/>
</dbReference>
<dbReference type="SMART" id="SM00822">
    <property type="entry name" value="PKS_KR"/>
    <property type="match status" value="1"/>
</dbReference>
<keyword evidence="6" id="KW-1185">Reference proteome</keyword>
<evidence type="ECO:0000313" key="5">
    <source>
        <dbReference type="EMBL" id="MBM7061021.1"/>
    </source>
</evidence>
<dbReference type="RefSeq" id="WP_205348221.1">
    <property type="nucleotide sequence ID" value="NZ_JAFEUP010000003.1"/>
</dbReference>
<protein>
    <submittedName>
        <fullName evidence="5">SDR family NAD(P)-dependent oxidoreductase</fullName>
    </submittedName>
</protein>
<gene>
    <name evidence="5" type="ORF">JQX08_09910</name>
</gene>
<evidence type="ECO:0000256" key="3">
    <source>
        <dbReference type="RuleBase" id="RU000363"/>
    </source>
</evidence>
<dbReference type="InterPro" id="IPR020904">
    <property type="entry name" value="Sc_DH/Rdtase_CS"/>
</dbReference>
<dbReference type="InterPro" id="IPR036291">
    <property type="entry name" value="NAD(P)-bd_dom_sf"/>
</dbReference>
<evidence type="ECO:0000256" key="1">
    <source>
        <dbReference type="ARBA" id="ARBA00006484"/>
    </source>
</evidence>
<feature type="domain" description="Ketoreductase" evidence="4">
    <location>
        <begin position="10"/>
        <end position="192"/>
    </location>
</feature>
<dbReference type="EMBL" id="JAFEUP010000003">
    <property type="protein sequence ID" value="MBM7061021.1"/>
    <property type="molecule type" value="Genomic_DNA"/>
</dbReference>
<dbReference type="SUPFAM" id="SSF51735">
    <property type="entry name" value="NAD(P)-binding Rossmann-fold domains"/>
    <property type="match status" value="1"/>
</dbReference>
<evidence type="ECO:0000256" key="2">
    <source>
        <dbReference type="ARBA" id="ARBA00023002"/>
    </source>
</evidence>
<dbReference type="PRINTS" id="PR00080">
    <property type="entry name" value="SDRFAMILY"/>
</dbReference>
<reference evidence="5 6" key="1">
    <citation type="submission" date="2021-02" db="EMBL/GenBank/DDBJ databases">
        <authorList>
            <person name="Lee D.-H."/>
        </authorList>
    </citation>
    <scope>NUCLEOTIDE SEQUENCE [LARGE SCALE GENOMIC DNA]</scope>
    <source>
        <strain evidence="5 6">UL073</strain>
    </source>
</reference>
<name>A0ABS2ID35_9GAMM</name>
<dbReference type="Gene3D" id="3.40.50.720">
    <property type="entry name" value="NAD(P)-binding Rossmann-like Domain"/>
    <property type="match status" value="1"/>
</dbReference>
<proteinExistence type="inferred from homology"/>
<dbReference type="PANTHER" id="PTHR43391:SF82">
    <property type="entry name" value="OXIDOREDUCTASE SADH-RELATED"/>
    <property type="match status" value="1"/>
</dbReference>
<keyword evidence="2" id="KW-0560">Oxidoreductase</keyword>
<dbReference type="InterPro" id="IPR002347">
    <property type="entry name" value="SDR_fam"/>
</dbReference>
<evidence type="ECO:0000259" key="4">
    <source>
        <dbReference type="SMART" id="SM00822"/>
    </source>
</evidence>
<comment type="caution">
    <text evidence="5">The sequence shown here is derived from an EMBL/GenBank/DDBJ whole genome shotgun (WGS) entry which is preliminary data.</text>
</comment>
<comment type="similarity">
    <text evidence="1 3">Belongs to the short-chain dehydrogenases/reductases (SDR) family.</text>
</comment>
<sequence length="275" mass="29093">MSELGELHGKVAVVTGGASGIGKGIAQRLVAHGAHVVIADIEESSLQKTAREIGAHPVRTDVSDSASVQALADATIKEFGRVDIVFNNAGVGPMASISDMTLDDWRWLINVNLWGVIHGVHSFLPLLQGNADGGHIVNTASIGGLATMPTLGGYSVTKYGVVALTETLAQELQMTGSKVGCSVLVPGPVHTNIQNSSRNRPSALQDAKLLDVDLTDMPAMAEMRWLEPEDVGELVIAAIRRKALYCFTHPELFAPIDARFAQIIAANIASKTLTD</sequence>
<dbReference type="Pfam" id="PF00106">
    <property type="entry name" value="adh_short"/>
    <property type="match status" value="1"/>
</dbReference>
<organism evidence="5 6">
    <name type="scientific">Zestomonas insulae</name>
    <dbReference type="NCBI Taxonomy" id="2809017"/>
    <lineage>
        <taxon>Bacteria</taxon>
        <taxon>Pseudomonadati</taxon>
        <taxon>Pseudomonadota</taxon>
        <taxon>Gammaproteobacteria</taxon>
        <taxon>Pseudomonadales</taxon>
        <taxon>Pseudomonadaceae</taxon>
        <taxon>Zestomonas</taxon>
    </lineage>
</organism>
<dbReference type="InterPro" id="IPR057326">
    <property type="entry name" value="KR_dom"/>
</dbReference>
<dbReference type="PROSITE" id="PS00061">
    <property type="entry name" value="ADH_SHORT"/>
    <property type="match status" value="1"/>
</dbReference>
<dbReference type="PRINTS" id="PR00081">
    <property type="entry name" value="GDHRDH"/>
</dbReference>
<dbReference type="CDD" id="cd05233">
    <property type="entry name" value="SDR_c"/>
    <property type="match status" value="1"/>
</dbReference>
<dbReference type="PANTHER" id="PTHR43391">
    <property type="entry name" value="RETINOL DEHYDROGENASE-RELATED"/>
    <property type="match status" value="1"/>
</dbReference>